<evidence type="ECO:0000256" key="1">
    <source>
        <dbReference type="ARBA" id="ARBA00005854"/>
    </source>
</evidence>
<keyword evidence="4" id="KW-0520">NAD</keyword>
<dbReference type="PANTHER" id="PTHR42789:SF1">
    <property type="entry name" value="D-ISOMER SPECIFIC 2-HYDROXYACID DEHYDROGENASE FAMILY PROTEIN (AFU_ORTHOLOGUE AFUA_6G10090)"/>
    <property type="match status" value="1"/>
</dbReference>
<dbReference type="EC" id="1.1.1.-" evidence="8"/>
<evidence type="ECO:0000313" key="9">
    <source>
        <dbReference type="Proteomes" id="UP000321408"/>
    </source>
</evidence>
<dbReference type="InterPro" id="IPR006140">
    <property type="entry name" value="D-isomer_DH_NAD-bd"/>
</dbReference>
<dbReference type="KEGG" id="psyt:DSAG12_00159"/>
<keyword evidence="9" id="KW-1185">Reference proteome</keyword>
<dbReference type="InterPro" id="IPR029752">
    <property type="entry name" value="D-isomer_DH_CS1"/>
</dbReference>
<feature type="domain" description="D-isomer specific 2-hydroxyacid dehydrogenase NAD-binding" evidence="7">
    <location>
        <begin position="112"/>
        <end position="289"/>
    </location>
</feature>
<evidence type="ECO:0000256" key="5">
    <source>
        <dbReference type="RuleBase" id="RU003719"/>
    </source>
</evidence>
<name>A0A5B9D5U2_9ARCH</name>
<dbReference type="EMBL" id="CP042905">
    <property type="protein sequence ID" value="QEE14346.1"/>
    <property type="molecule type" value="Genomic_DNA"/>
</dbReference>
<evidence type="ECO:0000256" key="2">
    <source>
        <dbReference type="ARBA" id="ARBA00022605"/>
    </source>
</evidence>
<accession>A0A5B9D5U2</accession>
<dbReference type="FunFam" id="3.40.50.720:FF:000021">
    <property type="entry name" value="D-3-phosphoglycerate dehydrogenase"/>
    <property type="match status" value="1"/>
</dbReference>
<dbReference type="PANTHER" id="PTHR42789">
    <property type="entry name" value="D-ISOMER SPECIFIC 2-HYDROXYACID DEHYDROGENASE FAMILY PROTEIN (AFU_ORTHOLOGUE AFUA_6G10090)"/>
    <property type="match status" value="1"/>
</dbReference>
<keyword evidence="2" id="KW-0028">Amino-acid biosynthesis</keyword>
<reference evidence="8 9" key="2">
    <citation type="journal article" date="2024" name="Int. J. Syst. Evol. Microbiol.">
        <title>Promethearchaeum syntrophicum gen. nov., sp. nov., an anaerobic, obligately syntrophic archaeon, the first isolate of the lineage 'Asgard' archaea, and proposal of the new archaeal phylum Promethearchaeota phyl. nov. and kingdom Promethearchaeati regn. nov.</title>
        <authorList>
            <person name="Imachi H."/>
            <person name="Nobu M.K."/>
            <person name="Kato S."/>
            <person name="Takaki Y."/>
            <person name="Miyazaki M."/>
            <person name="Miyata M."/>
            <person name="Ogawara M."/>
            <person name="Saito Y."/>
            <person name="Sakai S."/>
            <person name="Tahara Y.O."/>
            <person name="Takano Y."/>
            <person name="Tasumi E."/>
            <person name="Uematsu K."/>
            <person name="Yoshimura T."/>
            <person name="Itoh T."/>
            <person name="Ohkuma M."/>
            <person name="Takai K."/>
        </authorList>
    </citation>
    <scope>NUCLEOTIDE SEQUENCE [LARGE SCALE GENOMIC DNA]</scope>
    <source>
        <strain evidence="8 9">MK-D1</strain>
    </source>
</reference>
<dbReference type="GO" id="GO:0051287">
    <property type="term" value="F:NAD binding"/>
    <property type="evidence" value="ECO:0007669"/>
    <property type="project" value="InterPro"/>
</dbReference>
<dbReference type="SUPFAM" id="SSF52283">
    <property type="entry name" value="Formate/glycerate dehydrogenase catalytic domain-like"/>
    <property type="match status" value="1"/>
</dbReference>
<dbReference type="Pfam" id="PF00389">
    <property type="entry name" value="2-Hacid_dh"/>
    <property type="match status" value="1"/>
</dbReference>
<dbReference type="OrthoDB" id="7437at2157"/>
<dbReference type="GO" id="GO:0008652">
    <property type="term" value="P:amino acid biosynthetic process"/>
    <property type="evidence" value="ECO:0007669"/>
    <property type="project" value="UniProtKB-KW"/>
</dbReference>
<feature type="domain" description="D-isomer specific 2-hydroxyacid dehydrogenase catalytic" evidence="6">
    <location>
        <begin position="22"/>
        <end position="321"/>
    </location>
</feature>
<reference evidence="8 9" key="1">
    <citation type="journal article" date="2020" name="Nature">
        <title>Isolation of an archaeon at the prokaryote-eukaryote interface.</title>
        <authorList>
            <person name="Imachi H."/>
            <person name="Nobu M.K."/>
            <person name="Nakahara N."/>
            <person name="Morono Y."/>
            <person name="Ogawara M."/>
            <person name="Takaki Y."/>
            <person name="Takano Y."/>
            <person name="Uematsu K."/>
            <person name="Ikuta T."/>
            <person name="Ito M."/>
            <person name="Matsui Y."/>
            <person name="Miyazaki M."/>
            <person name="Murata K."/>
            <person name="Saito Y."/>
            <person name="Sakai S."/>
            <person name="Song C."/>
            <person name="Tasumi E."/>
            <person name="Yamanaka Y."/>
            <person name="Yamaguchi T."/>
            <person name="Kamagata Y."/>
            <person name="Tamaki H."/>
            <person name="Takai K."/>
        </authorList>
    </citation>
    <scope>NUCLEOTIDE SEQUENCE [LARGE SCALE GENOMIC DNA]</scope>
    <source>
        <strain evidence="8 9">MK-D1</strain>
    </source>
</reference>
<sequence length="326" mass="35637">MSDKKFKILVADNCSKSGLDEGLETYNNIQIDIRTKHTEEELIEMIPEYDAMIVRSATKVTAPVIEAATNLKIIARAGAGYNNIDVEVCNKKGIAVIITPTGNTNAVIELTLGLMLSWVRHISIANQSMKDGKWEKKKLKGSELKGKTLGILGIGRIGAGVSKICQAFEMKTIAYDVFVSKEYAKSIGVDLYEDFNEFLSEVDFLSLHVPVTDSTRGMIGKEQFEIMKDTAVIVNCARGAVINEKELYDALSNKKIGGACIDVYSKEPASKEDFPYIGLDNVVCTPHLGASSKEAQVNVAMLAANGIAQYLNDNKLINCVNEKSIK</sequence>
<evidence type="ECO:0000256" key="4">
    <source>
        <dbReference type="ARBA" id="ARBA00023027"/>
    </source>
</evidence>
<dbReference type="PROSITE" id="PS00065">
    <property type="entry name" value="D_2_HYDROXYACID_DH_1"/>
    <property type="match status" value="1"/>
</dbReference>
<organism evidence="8 9">
    <name type="scientific">Promethearchaeum syntrophicum</name>
    <dbReference type="NCBI Taxonomy" id="2594042"/>
    <lineage>
        <taxon>Archaea</taxon>
        <taxon>Promethearchaeati</taxon>
        <taxon>Promethearchaeota</taxon>
        <taxon>Promethearchaeia</taxon>
        <taxon>Promethearchaeales</taxon>
        <taxon>Promethearchaeaceae</taxon>
        <taxon>Promethearchaeum</taxon>
    </lineage>
</organism>
<evidence type="ECO:0000259" key="7">
    <source>
        <dbReference type="Pfam" id="PF02826"/>
    </source>
</evidence>
<dbReference type="InterPro" id="IPR036291">
    <property type="entry name" value="NAD(P)-bd_dom_sf"/>
</dbReference>
<dbReference type="CDD" id="cd12173">
    <property type="entry name" value="PGDH_4"/>
    <property type="match status" value="1"/>
</dbReference>
<comment type="similarity">
    <text evidence="1 5">Belongs to the D-isomer specific 2-hydroxyacid dehydrogenase family.</text>
</comment>
<dbReference type="Pfam" id="PF02826">
    <property type="entry name" value="2-Hacid_dh_C"/>
    <property type="match status" value="1"/>
</dbReference>
<dbReference type="Gene3D" id="3.40.50.720">
    <property type="entry name" value="NAD(P)-binding Rossmann-like Domain"/>
    <property type="match status" value="2"/>
</dbReference>
<dbReference type="AlphaFoldDB" id="A0A5B9D5U2"/>
<dbReference type="RefSeq" id="WP_147661303.1">
    <property type="nucleotide sequence ID" value="NZ_CP042905.2"/>
</dbReference>
<dbReference type="InterPro" id="IPR029753">
    <property type="entry name" value="D-isomer_DH_CS"/>
</dbReference>
<protein>
    <submittedName>
        <fullName evidence="8">Hydroxyacid dehydrogenase</fullName>
        <ecNumber evidence="8">1.1.1.-</ecNumber>
    </submittedName>
</protein>
<dbReference type="InterPro" id="IPR006139">
    <property type="entry name" value="D-isomer_2_OHA_DH_cat_dom"/>
</dbReference>
<dbReference type="Proteomes" id="UP000321408">
    <property type="component" value="Chromosome"/>
</dbReference>
<gene>
    <name evidence="8" type="ORF">DSAG12_00159</name>
</gene>
<dbReference type="GeneID" id="41328163"/>
<evidence type="ECO:0000313" key="8">
    <source>
        <dbReference type="EMBL" id="QEE14346.1"/>
    </source>
</evidence>
<keyword evidence="3 5" id="KW-0560">Oxidoreductase</keyword>
<dbReference type="InterPro" id="IPR050857">
    <property type="entry name" value="D-2-hydroxyacid_DH"/>
</dbReference>
<evidence type="ECO:0000256" key="3">
    <source>
        <dbReference type="ARBA" id="ARBA00023002"/>
    </source>
</evidence>
<dbReference type="SUPFAM" id="SSF51735">
    <property type="entry name" value="NAD(P)-binding Rossmann-fold domains"/>
    <property type="match status" value="1"/>
</dbReference>
<dbReference type="GO" id="GO:0047964">
    <property type="term" value="F:glyoxylate reductase (NADH) activity"/>
    <property type="evidence" value="ECO:0007669"/>
    <property type="project" value="UniProtKB-EC"/>
</dbReference>
<proteinExistence type="inferred from homology"/>
<dbReference type="PROSITE" id="PS00671">
    <property type="entry name" value="D_2_HYDROXYACID_DH_3"/>
    <property type="match status" value="1"/>
</dbReference>
<evidence type="ECO:0000259" key="6">
    <source>
        <dbReference type="Pfam" id="PF00389"/>
    </source>
</evidence>